<dbReference type="Gene3D" id="3.30.530.20">
    <property type="match status" value="1"/>
</dbReference>
<name>A0A6J7K0M2_9ZZZZ</name>
<dbReference type="SUPFAM" id="SSF55961">
    <property type="entry name" value="Bet v1-like"/>
    <property type="match status" value="1"/>
</dbReference>
<dbReference type="EMBL" id="CAFBMK010000310">
    <property type="protein sequence ID" value="CAB4947944.1"/>
    <property type="molecule type" value="Genomic_DNA"/>
</dbReference>
<reference evidence="1" key="1">
    <citation type="submission" date="2020-05" db="EMBL/GenBank/DDBJ databases">
        <authorList>
            <person name="Chiriac C."/>
            <person name="Salcher M."/>
            <person name="Ghai R."/>
            <person name="Kavagutti S V."/>
        </authorList>
    </citation>
    <scope>NUCLEOTIDE SEQUENCE</scope>
</reference>
<dbReference type="CDD" id="cd07812">
    <property type="entry name" value="SRPBCC"/>
    <property type="match status" value="1"/>
</dbReference>
<dbReference type="InterPro" id="IPR019587">
    <property type="entry name" value="Polyketide_cyclase/dehydratase"/>
</dbReference>
<accession>A0A6J7K0M2</accession>
<sequence>MTAVVATIDIPVPRQRVWDLVMDPHGLERWVTIHRELLSADEGAPRKGFSMEQRMSIRGAPVTVSWELDEVDPPGLATWKGKGPARANAFIEYRLEEVNGGTRFHYTNDFTPPMGLLGRVASKALMGGVPEREANASLERLRALLVAD</sequence>
<dbReference type="InterPro" id="IPR023393">
    <property type="entry name" value="START-like_dom_sf"/>
</dbReference>
<dbReference type="AlphaFoldDB" id="A0A6J7K0M2"/>
<evidence type="ECO:0000313" key="1">
    <source>
        <dbReference type="EMBL" id="CAB4947944.1"/>
    </source>
</evidence>
<dbReference type="Pfam" id="PF10604">
    <property type="entry name" value="Polyketide_cyc2"/>
    <property type="match status" value="1"/>
</dbReference>
<organism evidence="1">
    <name type="scientific">freshwater metagenome</name>
    <dbReference type="NCBI Taxonomy" id="449393"/>
    <lineage>
        <taxon>unclassified sequences</taxon>
        <taxon>metagenomes</taxon>
        <taxon>ecological metagenomes</taxon>
    </lineage>
</organism>
<proteinExistence type="predicted"/>
<protein>
    <submittedName>
        <fullName evidence="1">Unannotated protein</fullName>
    </submittedName>
</protein>
<gene>
    <name evidence="1" type="ORF">UFOPK3564_03334</name>
</gene>